<feature type="compositionally biased region" description="Low complexity" evidence="1">
    <location>
        <begin position="19"/>
        <end position="28"/>
    </location>
</feature>
<organism evidence="3 4">
    <name type="scientific">Actinacidiphila glaucinigra</name>
    <dbReference type="NCBI Taxonomy" id="235986"/>
    <lineage>
        <taxon>Bacteria</taxon>
        <taxon>Bacillati</taxon>
        <taxon>Actinomycetota</taxon>
        <taxon>Actinomycetes</taxon>
        <taxon>Kitasatosporales</taxon>
        <taxon>Streptomycetaceae</taxon>
        <taxon>Actinacidiphila</taxon>
    </lineage>
</organism>
<dbReference type="EMBL" id="FZOF01000007">
    <property type="protein sequence ID" value="SNS68284.1"/>
    <property type="molecule type" value="Genomic_DNA"/>
</dbReference>
<evidence type="ECO:0000256" key="1">
    <source>
        <dbReference type="SAM" id="MobiDB-lite"/>
    </source>
</evidence>
<dbReference type="Proteomes" id="UP000198280">
    <property type="component" value="Unassembled WGS sequence"/>
</dbReference>
<feature type="region of interest" description="Disordered" evidence="1">
    <location>
        <begin position="218"/>
        <end position="239"/>
    </location>
</feature>
<evidence type="ECO:0000313" key="4">
    <source>
        <dbReference type="Proteomes" id="UP000198280"/>
    </source>
</evidence>
<dbReference type="InterPro" id="IPR008160">
    <property type="entry name" value="Collagen"/>
</dbReference>
<sequence>MGPAGPAGDPGPVGPAGPQGPQGLAGDPGSIGPAGPQGPVGPPGPGGVHGLRQFSVSGTFVPPDGVTTVFVQLWGAGGGGAGVRTSGINPGTGAGGGAGGFVWCTVEVQPGQPHQVTIGEGGAGGAAANTAGSQGGITSMAVAPNTLAVPLATGGTGGSAAFASGGPGGFGFCGPPLLDTSVGRQGERGLDTGQGAPAVNGIVPPPVVTQIIGPPLFGDPGTGGDGGTATSPAGKPGGPGYVVVWW</sequence>
<gene>
    <name evidence="3" type="ORF">SAMN05216252_107394</name>
</gene>
<reference evidence="3 4" key="1">
    <citation type="submission" date="2017-06" db="EMBL/GenBank/DDBJ databases">
        <authorList>
            <person name="Kim H.J."/>
            <person name="Triplett B.A."/>
        </authorList>
    </citation>
    <scope>NUCLEOTIDE SEQUENCE [LARGE SCALE GENOMIC DNA]</scope>
    <source>
        <strain evidence="3 4">CGMCC 4.1858</strain>
    </source>
</reference>
<feature type="region of interest" description="Disordered" evidence="1">
    <location>
        <begin position="1"/>
        <end position="51"/>
    </location>
</feature>
<proteinExistence type="predicted"/>
<evidence type="ECO:0000259" key="2">
    <source>
        <dbReference type="Pfam" id="PF21722"/>
    </source>
</evidence>
<protein>
    <submittedName>
        <fullName evidence="3">Collagen triple helix repeat-containing protein</fullName>
    </submittedName>
</protein>
<dbReference type="InterPro" id="IPR049304">
    <property type="entry name" value="Gly_rich_dom"/>
</dbReference>
<feature type="domain" description="Glycine-rich" evidence="2">
    <location>
        <begin position="57"/>
        <end position="189"/>
    </location>
</feature>
<dbReference type="AlphaFoldDB" id="A0A239GJQ8"/>
<evidence type="ECO:0000313" key="3">
    <source>
        <dbReference type="EMBL" id="SNS68284.1"/>
    </source>
</evidence>
<accession>A0A239GJQ8</accession>
<dbReference type="Pfam" id="PF21722">
    <property type="entry name" value="Gly_rich_2"/>
    <property type="match status" value="1"/>
</dbReference>
<keyword evidence="3" id="KW-0176">Collagen</keyword>
<name>A0A239GJQ8_9ACTN</name>
<dbReference type="Pfam" id="PF01391">
    <property type="entry name" value="Collagen"/>
    <property type="match status" value="1"/>
</dbReference>
<keyword evidence="4" id="KW-1185">Reference proteome</keyword>